<sequence>MTGKEEKFFGVLREYTGYCEKAGALLDSVVSGETDPEEGYESLRLLKRQSRDVQGRLIERLYKAYREPAYANEARSMVVRMDGIINGAKDIVNTLIVYHKEETCPEGIHVMTKLIRCAVSEMVKIIGYTDDVEANLMKMDARCQRIYNMEERGDNTYRTTLQNLFYGDHDPMYAIRWREILGDLEKVLDSCAGMIPRFQRIMVKD</sequence>
<protein>
    <submittedName>
        <fullName evidence="2">Uncharacterized conserved protein YkaA, UPF0111/DUF47 family</fullName>
    </submittedName>
</protein>
<dbReference type="GeneID" id="87755819"/>
<dbReference type="Proteomes" id="UP000199689">
    <property type="component" value="Unassembled WGS sequence"/>
</dbReference>
<gene>
    <name evidence="2" type="ORF">SAMN02910343_00789</name>
</gene>
<organism evidence="2 3">
    <name type="scientific">Allisonella histaminiformans</name>
    <dbReference type="NCBI Taxonomy" id="209880"/>
    <lineage>
        <taxon>Bacteria</taxon>
        <taxon>Bacillati</taxon>
        <taxon>Bacillota</taxon>
        <taxon>Negativicutes</taxon>
        <taxon>Veillonellales</taxon>
        <taxon>Veillonellaceae</taxon>
        <taxon>Allisonella</taxon>
    </lineage>
</organism>
<evidence type="ECO:0000256" key="1">
    <source>
        <dbReference type="ARBA" id="ARBA00008591"/>
    </source>
</evidence>
<dbReference type="Gene3D" id="1.20.58.220">
    <property type="entry name" value="Phosphate transport system protein phou homolog 2, domain 2"/>
    <property type="match status" value="1"/>
</dbReference>
<dbReference type="InterPro" id="IPR038078">
    <property type="entry name" value="PhoU-like_sf"/>
</dbReference>
<dbReference type="AlphaFoldDB" id="A0A1G5VPA4"/>
<reference evidence="2 3" key="1">
    <citation type="submission" date="2016-10" db="EMBL/GenBank/DDBJ databases">
        <authorList>
            <person name="de Groot N.N."/>
        </authorList>
    </citation>
    <scope>NUCLEOTIDE SEQUENCE [LARGE SCALE GENOMIC DNA]</scope>
    <source>
        <strain evidence="2 3">DSM 15230</strain>
    </source>
</reference>
<dbReference type="PANTHER" id="PTHR37298:SF1">
    <property type="entry name" value="UPF0111 PROTEIN YKAA"/>
    <property type="match status" value="1"/>
</dbReference>
<evidence type="ECO:0000313" key="2">
    <source>
        <dbReference type="EMBL" id="SDA47710.1"/>
    </source>
</evidence>
<proteinExistence type="inferred from homology"/>
<dbReference type="InterPro" id="IPR052912">
    <property type="entry name" value="UPF0111_domain"/>
</dbReference>
<name>A0A1G5VPA4_9FIRM</name>
<dbReference type="PANTHER" id="PTHR37298">
    <property type="entry name" value="UPF0111 PROTEIN YKAA"/>
    <property type="match status" value="1"/>
</dbReference>
<accession>A0A1G5VPA4</accession>
<evidence type="ECO:0000313" key="3">
    <source>
        <dbReference type="Proteomes" id="UP000199689"/>
    </source>
</evidence>
<keyword evidence="3" id="KW-1185">Reference proteome</keyword>
<dbReference type="Pfam" id="PF01865">
    <property type="entry name" value="PhoU_div"/>
    <property type="match status" value="1"/>
</dbReference>
<dbReference type="EMBL" id="FMXA01000008">
    <property type="protein sequence ID" value="SDA47710.1"/>
    <property type="molecule type" value="Genomic_DNA"/>
</dbReference>
<dbReference type="InterPro" id="IPR018445">
    <property type="entry name" value="Put_Phosphate_transp_reg"/>
</dbReference>
<dbReference type="RefSeq" id="WP_091364070.1">
    <property type="nucleotide sequence ID" value="NZ_FMXA01000008.1"/>
</dbReference>
<dbReference type="OrthoDB" id="1634004at2"/>
<comment type="similarity">
    <text evidence="1">Belongs to the UPF0111 family.</text>
</comment>
<dbReference type="STRING" id="209880.SAMN02910343_00789"/>